<dbReference type="Pfam" id="PF10014">
    <property type="entry name" value="2OG-Fe_Oxy_2"/>
    <property type="match status" value="1"/>
</dbReference>
<accession>A0A1Q4HFE7</accession>
<dbReference type="Proteomes" id="UP000186438">
    <property type="component" value="Unassembled WGS sequence"/>
</dbReference>
<organism evidence="1 2">
    <name type="scientific">Mycobacterium paraffinicum</name>
    <dbReference type="NCBI Taxonomy" id="53378"/>
    <lineage>
        <taxon>Bacteria</taxon>
        <taxon>Bacillati</taxon>
        <taxon>Actinomycetota</taxon>
        <taxon>Actinomycetes</taxon>
        <taxon>Mycobacteriales</taxon>
        <taxon>Mycobacteriaceae</taxon>
        <taxon>Mycobacterium</taxon>
    </lineage>
</organism>
<evidence type="ECO:0000313" key="2">
    <source>
        <dbReference type="Proteomes" id="UP000186438"/>
    </source>
</evidence>
<dbReference type="AlphaFoldDB" id="A0A1Q4HFE7"/>
<name>A0A1Q4HFE7_9MYCO</name>
<dbReference type="GO" id="GO:0051213">
    <property type="term" value="F:dioxygenase activity"/>
    <property type="evidence" value="ECO:0007669"/>
    <property type="project" value="InterPro"/>
</dbReference>
<dbReference type="EMBL" id="MPNT01000043">
    <property type="protein sequence ID" value="OJZ66248.1"/>
    <property type="molecule type" value="Genomic_DNA"/>
</dbReference>
<dbReference type="STRING" id="53378.BRW65_27285"/>
<dbReference type="RefSeq" id="WP_073880218.1">
    <property type="nucleotide sequence ID" value="NZ_MPNT01000043.1"/>
</dbReference>
<protein>
    <recommendedName>
        <fullName evidence="3">2OG-Fe dioxygenase family protein</fullName>
    </recommendedName>
</protein>
<comment type="caution">
    <text evidence="1">The sequence shown here is derived from an EMBL/GenBank/DDBJ whole genome shotgun (WGS) entry which is preliminary data.</text>
</comment>
<gene>
    <name evidence="1" type="ORF">BRW65_27285</name>
</gene>
<evidence type="ECO:0000313" key="1">
    <source>
        <dbReference type="EMBL" id="OJZ66248.1"/>
    </source>
</evidence>
<dbReference type="OrthoDB" id="6681382at2"/>
<reference evidence="1 2" key="1">
    <citation type="submission" date="2016-11" db="EMBL/GenBank/DDBJ databases">
        <title>Genome sequences of unsequenced Mycobacteria.</title>
        <authorList>
            <person name="Greninger A.L."/>
            <person name="Fang F."/>
            <person name="Jerome K.R."/>
        </authorList>
    </citation>
    <scope>NUCLEOTIDE SEQUENCE [LARGE SCALE GENOMIC DNA]</scope>
    <source>
        <strain evidence="1 2">M11</strain>
    </source>
</reference>
<evidence type="ECO:0008006" key="3">
    <source>
        <dbReference type="Google" id="ProtNLM"/>
    </source>
</evidence>
<sequence length="247" mass="26876">MTRTLSEKRADADPVAAAAHLVATRGAAVMSSLDVTRSLGAGREEWTRFARHWQRLGPDPYAAALGVQRLRRYGQYSFRDGALRPVPKSTFVQPEDSNPLYIGKDRDFEPLTDAFARDPLLCRLIDLLARVAAALDDVADWNVKVHPFRVRSLSGDGGRPTPEGMHRDGVTLVSSLLVGRRNAIGGESTVCDLDGRQLLATTLSEPGTLMLGDDRRTLHGVSPIRPIDGSGPAQRDVLVVTFASAWP</sequence>
<proteinExistence type="predicted"/>
<dbReference type="Gene3D" id="2.60.120.620">
    <property type="entry name" value="q2cbj1_9rhob like domain"/>
    <property type="match status" value="1"/>
</dbReference>
<keyword evidence="2" id="KW-1185">Reference proteome</keyword>
<dbReference type="InterPro" id="IPR018724">
    <property type="entry name" value="2OG-Fe_dioxygenase"/>
</dbReference>